<evidence type="ECO:0000313" key="4">
    <source>
        <dbReference type="Proteomes" id="UP000243528"/>
    </source>
</evidence>
<feature type="chain" id="PRO_5015112106" description="F5/8 type C domain-containing protein" evidence="1">
    <location>
        <begin position="25"/>
        <end position="284"/>
    </location>
</feature>
<reference evidence="3 4" key="1">
    <citation type="submission" date="2018-03" db="EMBL/GenBank/DDBJ databases">
        <title>Genomic Encyclopedia of Archaeal and Bacterial Type Strains, Phase II (KMG-II): from individual species to whole genera.</title>
        <authorList>
            <person name="Goeker M."/>
        </authorList>
    </citation>
    <scope>NUCLEOTIDE SEQUENCE [LARGE SCALE GENOMIC DNA]</scope>
    <source>
        <strain evidence="3 4">DSM 45211</strain>
    </source>
</reference>
<dbReference type="OrthoDB" id="3815242at2"/>
<dbReference type="InterPro" id="IPR008979">
    <property type="entry name" value="Galactose-bd-like_sf"/>
</dbReference>
<organism evidence="3 4">
    <name type="scientific">Haloactinopolyspora alba</name>
    <dbReference type="NCBI Taxonomy" id="648780"/>
    <lineage>
        <taxon>Bacteria</taxon>
        <taxon>Bacillati</taxon>
        <taxon>Actinomycetota</taxon>
        <taxon>Actinomycetes</taxon>
        <taxon>Jiangellales</taxon>
        <taxon>Jiangellaceae</taxon>
        <taxon>Haloactinopolyspora</taxon>
    </lineage>
</organism>
<evidence type="ECO:0000313" key="3">
    <source>
        <dbReference type="EMBL" id="PSL04791.1"/>
    </source>
</evidence>
<dbReference type="PROSITE" id="PS50022">
    <property type="entry name" value="FA58C_3"/>
    <property type="match status" value="1"/>
</dbReference>
<protein>
    <recommendedName>
        <fullName evidence="2">F5/8 type C domain-containing protein</fullName>
    </recommendedName>
</protein>
<dbReference type="Pfam" id="PF22633">
    <property type="entry name" value="F5_F8_type_C_2"/>
    <property type="match status" value="1"/>
</dbReference>
<dbReference type="AlphaFoldDB" id="A0A2P8E5Q9"/>
<proteinExistence type="predicted"/>
<dbReference type="Gene3D" id="2.60.120.260">
    <property type="entry name" value="Galactose-binding domain-like"/>
    <property type="match status" value="1"/>
</dbReference>
<accession>A0A2P8E5Q9</accession>
<evidence type="ECO:0000259" key="2">
    <source>
        <dbReference type="PROSITE" id="PS50022"/>
    </source>
</evidence>
<dbReference type="EMBL" id="PYGE01000005">
    <property type="protein sequence ID" value="PSL04791.1"/>
    <property type="molecule type" value="Genomic_DNA"/>
</dbReference>
<evidence type="ECO:0000256" key="1">
    <source>
        <dbReference type="SAM" id="SignalP"/>
    </source>
</evidence>
<dbReference type="Proteomes" id="UP000243528">
    <property type="component" value="Unassembled WGS sequence"/>
</dbReference>
<keyword evidence="4" id="KW-1185">Reference proteome</keyword>
<feature type="domain" description="F5/8 type C" evidence="2">
    <location>
        <begin position="133"/>
        <end position="284"/>
    </location>
</feature>
<gene>
    <name evidence="3" type="ORF">CLV30_105258</name>
</gene>
<feature type="signal peptide" evidence="1">
    <location>
        <begin position="1"/>
        <end position="24"/>
    </location>
</feature>
<dbReference type="SUPFAM" id="SSF49785">
    <property type="entry name" value="Galactose-binding domain-like"/>
    <property type="match status" value="1"/>
</dbReference>
<dbReference type="InterPro" id="IPR000421">
    <property type="entry name" value="FA58C"/>
</dbReference>
<name>A0A2P8E5Q9_9ACTN</name>
<sequence length="284" mass="30346">MNRRKAALALIPVAVLGVAASAAARPGPPSDVEISASEQPVEVIGLPCLHGDSLEVAMTNTGADDVYADMELSVQSPLRLDRRVFSSWLPARDPDTTVSTDVTIHAPRDAEPGSYDVQLSTDRSRLTVPVEVLPLPPKGPGDDLALGERATASTTHGNFVPCGAVDGNTDDADWNTATGWNDGTRGAFPDSYRVTLAEPTSISRVELHTLDSQRFPATGYGLRDWDLQVLTDGAWTTVDQVRGNVNGHVTSTFATVTAEAVRVVSHDSNDHSYSRIVELEVYAD</sequence>
<comment type="caution">
    <text evidence="3">The sequence shown here is derived from an EMBL/GenBank/DDBJ whole genome shotgun (WGS) entry which is preliminary data.</text>
</comment>
<keyword evidence="1" id="KW-0732">Signal</keyword>
<dbReference type="RefSeq" id="WP_129710992.1">
    <property type="nucleotide sequence ID" value="NZ_PYGE01000005.1"/>
</dbReference>